<evidence type="ECO:0000313" key="2">
    <source>
        <dbReference type="EMBL" id="KAF8776559.1"/>
    </source>
</evidence>
<sequence length="103" mass="11670">MAMFFFILLFGCLALPSQCRPRLQQIMDSTTTIVGSTQIDENKIYLNFCFTGSCDFFGGWKKCYCCKNFGPPKENCHENEEECRAKCIVCNPKCPSPPQQGYG</sequence>
<evidence type="ECO:0000313" key="3">
    <source>
        <dbReference type="Proteomes" id="UP000636709"/>
    </source>
</evidence>
<organism evidence="2 3">
    <name type="scientific">Digitaria exilis</name>
    <dbReference type="NCBI Taxonomy" id="1010633"/>
    <lineage>
        <taxon>Eukaryota</taxon>
        <taxon>Viridiplantae</taxon>
        <taxon>Streptophyta</taxon>
        <taxon>Embryophyta</taxon>
        <taxon>Tracheophyta</taxon>
        <taxon>Spermatophyta</taxon>
        <taxon>Magnoliopsida</taxon>
        <taxon>Liliopsida</taxon>
        <taxon>Poales</taxon>
        <taxon>Poaceae</taxon>
        <taxon>PACMAD clade</taxon>
        <taxon>Panicoideae</taxon>
        <taxon>Panicodae</taxon>
        <taxon>Paniceae</taxon>
        <taxon>Anthephorinae</taxon>
        <taxon>Digitaria</taxon>
    </lineage>
</organism>
<keyword evidence="3" id="KW-1185">Reference proteome</keyword>
<evidence type="ECO:0000256" key="1">
    <source>
        <dbReference type="SAM" id="SignalP"/>
    </source>
</evidence>
<dbReference type="Proteomes" id="UP000636709">
    <property type="component" value="Unassembled WGS sequence"/>
</dbReference>
<comment type="caution">
    <text evidence="2">The sequence shown here is derived from an EMBL/GenBank/DDBJ whole genome shotgun (WGS) entry which is preliminary data.</text>
</comment>
<reference evidence="2" key="1">
    <citation type="submission" date="2020-07" db="EMBL/GenBank/DDBJ databases">
        <title>Genome sequence and genetic diversity analysis of an under-domesticated orphan crop, white fonio (Digitaria exilis).</title>
        <authorList>
            <person name="Bennetzen J.L."/>
            <person name="Chen S."/>
            <person name="Ma X."/>
            <person name="Wang X."/>
            <person name="Yssel A.E.J."/>
            <person name="Chaluvadi S.R."/>
            <person name="Johnson M."/>
            <person name="Gangashetty P."/>
            <person name="Hamidou F."/>
            <person name="Sanogo M.D."/>
            <person name="Zwaenepoel A."/>
            <person name="Wallace J."/>
            <person name="Van De Peer Y."/>
            <person name="Van Deynze A."/>
        </authorList>
    </citation>
    <scope>NUCLEOTIDE SEQUENCE</scope>
    <source>
        <tissue evidence="2">Leaves</tissue>
    </source>
</reference>
<feature type="signal peptide" evidence="1">
    <location>
        <begin position="1"/>
        <end position="19"/>
    </location>
</feature>
<dbReference type="OrthoDB" id="691434at2759"/>
<keyword evidence="1" id="KW-0732">Signal</keyword>
<name>A0A835KW01_9POAL</name>
<dbReference type="EMBL" id="JACEFO010000191">
    <property type="protein sequence ID" value="KAF8776559.1"/>
    <property type="molecule type" value="Genomic_DNA"/>
</dbReference>
<proteinExistence type="predicted"/>
<dbReference type="AlphaFoldDB" id="A0A835KW01"/>
<protein>
    <recommendedName>
        <fullName evidence="4">Embryo surrounding factor 1 brassicaceae domain-containing protein</fullName>
    </recommendedName>
</protein>
<accession>A0A835KW01</accession>
<gene>
    <name evidence="2" type="ORF">HU200_003277</name>
</gene>
<feature type="chain" id="PRO_5032858085" description="Embryo surrounding factor 1 brassicaceae domain-containing protein" evidence="1">
    <location>
        <begin position="20"/>
        <end position="103"/>
    </location>
</feature>
<evidence type="ECO:0008006" key="4">
    <source>
        <dbReference type="Google" id="ProtNLM"/>
    </source>
</evidence>